<dbReference type="InterPro" id="IPR036388">
    <property type="entry name" value="WH-like_DNA-bd_sf"/>
</dbReference>
<name>A0A024HVT0_KLEPN</name>
<dbReference type="Gene3D" id="1.10.10.10">
    <property type="entry name" value="Winged helix-like DNA-binding domain superfamily/Winged helix DNA-binding domain"/>
    <property type="match status" value="1"/>
</dbReference>
<keyword evidence="1" id="KW-0614">Plasmid</keyword>
<dbReference type="PATRIC" id="fig|573.1921.peg.5651"/>
<dbReference type="GO" id="GO:0006355">
    <property type="term" value="P:regulation of DNA-templated transcription"/>
    <property type="evidence" value="ECO:0007669"/>
    <property type="project" value="InterPro"/>
</dbReference>
<geneLocation type="plasmid" evidence="1">
    <name>pENVA</name>
</geneLocation>
<dbReference type="EMBL" id="HG918041">
    <property type="protein sequence ID" value="CDM79655.1"/>
    <property type="molecule type" value="Genomic_DNA"/>
</dbReference>
<protein>
    <submittedName>
        <fullName evidence="1">Tellurite resistance protein</fullName>
    </submittedName>
</protein>
<dbReference type="AlphaFoldDB" id="A0A024HVT0"/>
<gene>
    <name evidence="1" type="primary">terW</name>
    <name evidence="1" type="ORF">PENVA_0039</name>
</gene>
<accession>A0A024HVT0</accession>
<dbReference type="RefSeq" id="WP_040209474.1">
    <property type="nucleotide sequence ID" value="NZ_CAAGWU010000010.1"/>
</dbReference>
<proteinExistence type="predicted"/>
<evidence type="ECO:0000313" key="1">
    <source>
        <dbReference type="EMBL" id="CDM79655.1"/>
    </source>
</evidence>
<dbReference type="PROSITE" id="PS51257">
    <property type="entry name" value="PROKAR_LIPOPROTEIN"/>
    <property type="match status" value="1"/>
</dbReference>
<reference evidence="1" key="1">
    <citation type="journal article" date="2014" name="Antimicrob. Agents Chemother.">
        <title>IncH-Type Plasmid Harboring blaCTX-M-15, blaDHA-1, and qnrB4 Genes Recovered from Animal Isolates.</title>
        <authorList>
            <person name="Schluter A."/>
            <person name="Nordmann P."/>
            <person name="Bonnin R.A."/>
            <person name="Millemann Y."/>
            <person name="Eikmeyer F.G."/>
            <person name="Wibberg D."/>
            <person name="Puhler A."/>
            <person name="Poirel L."/>
        </authorList>
    </citation>
    <scope>NUCLEOTIDE SEQUENCE [LARGE SCALE GENOMIC DNA]</scope>
    <source>
        <strain evidence="1">Kp15</strain>
        <plasmid evidence="1">pENVA</plasmid>
    </source>
</reference>
<organism evidence="1">
    <name type="scientific">Klebsiella pneumoniae</name>
    <dbReference type="NCBI Taxonomy" id="573"/>
    <lineage>
        <taxon>Bacteria</taxon>
        <taxon>Pseudomonadati</taxon>
        <taxon>Pseudomonadota</taxon>
        <taxon>Gammaproteobacteria</taxon>
        <taxon>Enterobacterales</taxon>
        <taxon>Enterobacteriaceae</taxon>
        <taxon>Klebsiella/Raoultella group</taxon>
        <taxon>Klebsiella</taxon>
        <taxon>Klebsiella pneumoniae complex</taxon>
    </lineage>
</organism>
<sequence length="152" mass="16955">MQLNTRQERVYTLANILGSGKPVSAQSITATLACSEPTLSRALKELRETYAAEIKYSKAGHSYQMVHSGLLDKKTLKRMSEALDLNSDLKTHDQGARVVLDKDIKTSVSLSIRRRVLRKIDKLAALSGTSRSEAVEKLVELKINEIINEMKK</sequence>